<dbReference type="PANTHER" id="PTHR43155">
    <property type="entry name" value="CYCLIC DI-GMP PHOSPHODIESTERASE PA4108-RELATED"/>
    <property type="match status" value="1"/>
</dbReference>
<dbReference type="Gene3D" id="1.10.3210.10">
    <property type="entry name" value="Hypothetical protein af1432"/>
    <property type="match status" value="2"/>
</dbReference>
<evidence type="ECO:0000313" key="2">
    <source>
        <dbReference type="EMBL" id="GGA83868.1"/>
    </source>
</evidence>
<gene>
    <name evidence="2" type="ORF">GCM10011521_22840</name>
</gene>
<feature type="domain" description="HD-GYP" evidence="1">
    <location>
        <begin position="325"/>
        <end position="529"/>
    </location>
</feature>
<dbReference type="Pfam" id="PF01966">
    <property type="entry name" value="HD"/>
    <property type="match status" value="1"/>
</dbReference>
<dbReference type="Gene3D" id="3.30.450.40">
    <property type="match status" value="1"/>
</dbReference>
<dbReference type="Proteomes" id="UP000623419">
    <property type="component" value="Unassembled WGS sequence"/>
</dbReference>
<dbReference type="Pfam" id="PF01590">
    <property type="entry name" value="GAF"/>
    <property type="match status" value="1"/>
</dbReference>
<evidence type="ECO:0000313" key="3">
    <source>
        <dbReference type="Proteomes" id="UP000623419"/>
    </source>
</evidence>
<protein>
    <submittedName>
        <fullName evidence="2">Phosphohydrolase</fullName>
    </submittedName>
</protein>
<dbReference type="PROSITE" id="PS51832">
    <property type="entry name" value="HD_GYP"/>
    <property type="match status" value="1"/>
</dbReference>
<dbReference type="InterPro" id="IPR003607">
    <property type="entry name" value="HD/PDEase_dom"/>
</dbReference>
<dbReference type="InterPro" id="IPR003018">
    <property type="entry name" value="GAF"/>
</dbReference>
<dbReference type="EMBL" id="BMKC01000003">
    <property type="protein sequence ID" value="GGA83868.1"/>
    <property type="molecule type" value="Genomic_DNA"/>
</dbReference>
<dbReference type="SMART" id="SM00471">
    <property type="entry name" value="HDc"/>
    <property type="match status" value="1"/>
</dbReference>
<proteinExistence type="predicted"/>
<keyword evidence="3" id="KW-1185">Reference proteome</keyword>
<dbReference type="InterPro" id="IPR037522">
    <property type="entry name" value="HD_GYP_dom"/>
</dbReference>
<dbReference type="SUPFAM" id="SSF55781">
    <property type="entry name" value="GAF domain-like"/>
    <property type="match status" value="1"/>
</dbReference>
<name>A0ABQ1HN12_9GAMM</name>
<dbReference type="SMART" id="SM00065">
    <property type="entry name" value="GAF"/>
    <property type="match status" value="1"/>
</dbReference>
<dbReference type="InterPro" id="IPR006674">
    <property type="entry name" value="HD_domain"/>
</dbReference>
<evidence type="ECO:0000259" key="1">
    <source>
        <dbReference type="PROSITE" id="PS51832"/>
    </source>
</evidence>
<comment type="caution">
    <text evidence="2">The sequence shown here is derived from an EMBL/GenBank/DDBJ whole genome shotgun (WGS) entry which is preliminary data.</text>
</comment>
<dbReference type="PANTHER" id="PTHR43155:SF2">
    <property type="entry name" value="CYCLIC DI-GMP PHOSPHODIESTERASE PA4108"/>
    <property type="match status" value="1"/>
</dbReference>
<reference evidence="3" key="1">
    <citation type="journal article" date="2019" name="Int. J. Syst. Evol. Microbiol.">
        <title>The Global Catalogue of Microorganisms (GCM) 10K type strain sequencing project: providing services to taxonomists for standard genome sequencing and annotation.</title>
        <authorList>
            <consortium name="The Broad Institute Genomics Platform"/>
            <consortium name="The Broad Institute Genome Sequencing Center for Infectious Disease"/>
            <person name="Wu L."/>
            <person name="Ma J."/>
        </authorList>
    </citation>
    <scope>NUCLEOTIDE SEQUENCE [LARGE SCALE GENOMIC DNA]</scope>
    <source>
        <strain evidence="3">CGMCC 1.15905</strain>
    </source>
</reference>
<dbReference type="Pfam" id="PF13487">
    <property type="entry name" value="HD_5"/>
    <property type="match status" value="1"/>
</dbReference>
<sequence length="556" mass="61395">MRAGAFGVMLAAEPKPAAAVTSESEILSRLETLNAIGVALSHERDLATLLERILEAARDFADADGGTLYLREGDSLRFEVLRNDSLGYFMGGRHGKPIHFPPIPLHREDGSGNDSMVVVHAALSGKTINIADAYTAEGYDFSGTRAFDAKTGYRSQSFLTVPMKDHDGHVIGVLQLINAKGPDGAILAFEPAIQQLVESLASQAAIALNNRRLIDQLETLFEALINLINTAIDEKSPYTGGHCERVPALTTLLADAVARTKAGPLADFDMSEADRYELKIAGLLHDCGKITTPVHVVDKATKLQTLFDRIELVDTRFEVLRRDAEIALLKGEIDQAAYESRLAQLDADREAVRQANTGGEFMSDDRIAALQRIAAHTWRGPDGSELPFLSAEELDNLCIRRGTLNNAEREIINHHITMTIRLLEALPWPKHLRNVPEYAGGHHERMDGKGYPRGLTREQMSVQARVMGIADIFEALTASDRPYKPGKTLSESLTILGRMKLDHHVDPDLFDVFLREKVYLEYAERFLPAEQIDRVDWSKIPGVSPELAAELAQRDL</sequence>
<dbReference type="CDD" id="cd00077">
    <property type="entry name" value="HDc"/>
    <property type="match status" value="1"/>
</dbReference>
<accession>A0ABQ1HN12</accession>
<dbReference type="InterPro" id="IPR029016">
    <property type="entry name" value="GAF-like_dom_sf"/>
</dbReference>
<dbReference type="SUPFAM" id="SSF109604">
    <property type="entry name" value="HD-domain/PDEase-like"/>
    <property type="match status" value="2"/>
</dbReference>
<organism evidence="2 3">
    <name type="scientific">Arenimonas soli</name>
    <dbReference type="NCBI Taxonomy" id="2269504"/>
    <lineage>
        <taxon>Bacteria</taxon>
        <taxon>Pseudomonadati</taxon>
        <taxon>Pseudomonadota</taxon>
        <taxon>Gammaproteobacteria</taxon>
        <taxon>Lysobacterales</taxon>
        <taxon>Lysobacteraceae</taxon>
        <taxon>Arenimonas</taxon>
    </lineage>
</organism>